<gene>
    <name evidence="4" type="ORF">J8F10_30785</name>
</gene>
<feature type="region of interest" description="Disordered" evidence="1">
    <location>
        <begin position="1"/>
        <end position="28"/>
    </location>
</feature>
<accession>A0ABS5C0Y7</accession>
<feature type="transmembrane region" description="Helical" evidence="2">
    <location>
        <begin position="111"/>
        <end position="134"/>
    </location>
</feature>
<feature type="transmembrane region" description="Helical" evidence="2">
    <location>
        <begin position="220"/>
        <end position="240"/>
    </location>
</feature>
<keyword evidence="4" id="KW-0378">Hydrolase</keyword>
<protein>
    <submittedName>
        <fullName evidence="4">CPBP family intramembrane metalloprotease</fullName>
    </submittedName>
</protein>
<feature type="transmembrane region" description="Helical" evidence="2">
    <location>
        <begin position="179"/>
        <end position="200"/>
    </location>
</feature>
<dbReference type="EMBL" id="JAGKQQ010000001">
    <property type="protein sequence ID" value="MBP3959654.1"/>
    <property type="molecule type" value="Genomic_DNA"/>
</dbReference>
<dbReference type="Proteomes" id="UP000676565">
    <property type="component" value="Unassembled WGS sequence"/>
</dbReference>
<reference evidence="4 5" key="1">
    <citation type="submission" date="2021-04" db="EMBL/GenBank/DDBJ databases">
        <authorList>
            <person name="Ivanova A."/>
        </authorList>
    </citation>
    <scope>NUCLEOTIDE SEQUENCE [LARGE SCALE GENOMIC DNA]</scope>
    <source>
        <strain evidence="4 5">G18</strain>
    </source>
</reference>
<keyword evidence="5" id="KW-1185">Reference proteome</keyword>
<evidence type="ECO:0000313" key="5">
    <source>
        <dbReference type="Proteomes" id="UP000676565"/>
    </source>
</evidence>
<feature type="region of interest" description="Disordered" evidence="1">
    <location>
        <begin position="66"/>
        <end position="92"/>
    </location>
</feature>
<keyword evidence="2" id="KW-0472">Membrane</keyword>
<comment type="caution">
    <text evidence="4">The sequence shown here is derived from an EMBL/GenBank/DDBJ whole genome shotgun (WGS) entry which is preliminary data.</text>
</comment>
<name>A0ABS5C0Y7_9BACT</name>
<proteinExistence type="predicted"/>
<feature type="compositionally biased region" description="Basic and acidic residues" evidence="1">
    <location>
        <begin position="71"/>
        <end position="92"/>
    </location>
</feature>
<organism evidence="4 5">
    <name type="scientific">Gemmata palustris</name>
    <dbReference type="NCBI Taxonomy" id="2822762"/>
    <lineage>
        <taxon>Bacteria</taxon>
        <taxon>Pseudomonadati</taxon>
        <taxon>Planctomycetota</taxon>
        <taxon>Planctomycetia</taxon>
        <taxon>Gemmatales</taxon>
        <taxon>Gemmataceae</taxon>
        <taxon>Gemmata</taxon>
    </lineage>
</organism>
<dbReference type="InterPro" id="IPR003675">
    <property type="entry name" value="Rce1/LyrA-like_dom"/>
</dbReference>
<keyword evidence="4" id="KW-0645">Protease</keyword>
<keyword evidence="4" id="KW-0482">Metalloprotease</keyword>
<sequence>MPPDDYNSPPDTDAPRPRIGDWGAAEPELDYDPDAVPVVYPVAALWCWRCGETAAPVAGRCPWCNTWTDGEPPRREPEPVRRSDDEPEDDWHTDTARYAIPVRRPYPIPPVVIVVLAYFGLLGTLVVCSVIAALRGATTTDEIQEAQAFVEVASTLLTLVSLALVWSRARQKVPDGTMALTWVTSVPVLFALLCLNLLFFTFLRELLRPLGVIEPERMKMTLATVLLICVQPAIVEELFFRQMTLGVLRKSMNMHLAVWLTAAAFAAAHLGNILGMPYLFLVGAFLGYARVYGGLTLAMVLHFVHNFAVVAYDAWR</sequence>
<dbReference type="GO" id="GO:0008237">
    <property type="term" value="F:metallopeptidase activity"/>
    <property type="evidence" value="ECO:0007669"/>
    <property type="project" value="UniProtKB-KW"/>
</dbReference>
<feature type="transmembrane region" description="Helical" evidence="2">
    <location>
        <begin position="291"/>
        <end position="312"/>
    </location>
</feature>
<dbReference type="RefSeq" id="WP_210660377.1">
    <property type="nucleotide sequence ID" value="NZ_JAGKQQ010000001.1"/>
</dbReference>
<dbReference type="PANTHER" id="PTHR43592">
    <property type="entry name" value="CAAX AMINO TERMINAL PROTEASE"/>
    <property type="match status" value="1"/>
</dbReference>
<evidence type="ECO:0000256" key="2">
    <source>
        <dbReference type="SAM" id="Phobius"/>
    </source>
</evidence>
<feature type="transmembrane region" description="Helical" evidence="2">
    <location>
        <begin position="146"/>
        <end position="167"/>
    </location>
</feature>
<feature type="domain" description="CAAX prenyl protease 2/Lysostaphin resistance protein A-like" evidence="3">
    <location>
        <begin position="221"/>
        <end position="307"/>
    </location>
</feature>
<keyword evidence="2" id="KW-0812">Transmembrane</keyword>
<dbReference type="Pfam" id="PF02517">
    <property type="entry name" value="Rce1-like"/>
    <property type="match status" value="1"/>
</dbReference>
<evidence type="ECO:0000256" key="1">
    <source>
        <dbReference type="SAM" id="MobiDB-lite"/>
    </source>
</evidence>
<keyword evidence="2" id="KW-1133">Transmembrane helix</keyword>
<evidence type="ECO:0000313" key="4">
    <source>
        <dbReference type="EMBL" id="MBP3959654.1"/>
    </source>
</evidence>
<feature type="transmembrane region" description="Helical" evidence="2">
    <location>
        <begin position="252"/>
        <end position="271"/>
    </location>
</feature>
<dbReference type="PANTHER" id="PTHR43592:SF15">
    <property type="entry name" value="CAAX AMINO TERMINAL PROTEASE FAMILY PROTEIN"/>
    <property type="match status" value="1"/>
</dbReference>
<evidence type="ECO:0000259" key="3">
    <source>
        <dbReference type="Pfam" id="PF02517"/>
    </source>
</evidence>